<dbReference type="PROSITE" id="PS51688">
    <property type="entry name" value="ICA"/>
    <property type="match status" value="1"/>
</dbReference>
<feature type="domain" description="Peptidase S74" evidence="1">
    <location>
        <begin position="452"/>
        <end position="581"/>
    </location>
</feature>
<evidence type="ECO:0000313" key="2">
    <source>
        <dbReference type="EMBL" id="AMG73261.1"/>
    </source>
</evidence>
<dbReference type="AlphaFoldDB" id="A0AA86GJ90"/>
<dbReference type="KEGG" id="sgi:SGRAN_0867"/>
<dbReference type="InterPro" id="IPR044914">
    <property type="entry name" value="Endosialidase_C_dom_sf"/>
</dbReference>
<dbReference type="InterPro" id="IPR030392">
    <property type="entry name" value="S74_ICA"/>
</dbReference>
<dbReference type="Pfam" id="PF13884">
    <property type="entry name" value="Peptidase_S74"/>
    <property type="match status" value="1"/>
</dbReference>
<sequence>MPTPFFADLVRELCHEGGTGPLTPTGAVPGHRRFAGAVPADTEFHYAIAGIAQPGEWEVGTGRLDAAGRLVREAVAASSDDGGRVDFAPGLKTLALTVGAGWFTAHDAAVAALDAADDDLAVAIAAKQPLSTAHPAATTGADDDLMTVRRGAGWVNIPLAALVRRGADGHVGIGTANPAQLLELAGGSPRMRIVPAASEQTGGIEIVTDGAHEASFTARGSTGELNIAAGRAPGWGGNIRFFTDTTEKMRLTAAGRLLLGGAADNYMLNIASGAASRGIVADFNTNGHVGALISFTQAGITNNCFGTIPGTGDFGWYVNRNGVADGVLLMRLTAAGSLGIGTDTAAVRLHVKSSGEIMRLETTAARGSGNGFLSFYDPSGRKGYFGYGGTSETIFLMNEENGNIEFGTNAVSRWYVESAGHFTPVADNAYDVGWSAGRVRNLHLASNPIVTSDMREKAWRGAASAAELAAAKRIASELGFYQWNDAVAEKGAEGARLHFGVRAQAVWAIMAGEGLVDPIDAGADPTSRHAFLCWDRWAEERDAEGRIVRAAGERFGIRPDQLALFLIAAQEARLAALEAAA</sequence>
<evidence type="ECO:0000313" key="3">
    <source>
        <dbReference type="Proteomes" id="UP000058599"/>
    </source>
</evidence>
<name>A0AA86GJ90_9SPHN</name>
<proteinExistence type="predicted"/>
<dbReference type="Proteomes" id="UP000058599">
    <property type="component" value="Chromosome"/>
</dbReference>
<dbReference type="CDD" id="cd10144">
    <property type="entry name" value="Peptidase_S74_CIMCD"/>
    <property type="match status" value="1"/>
</dbReference>
<reference evidence="2 3" key="1">
    <citation type="journal article" date="2016" name="BMC Genomics">
        <title>Genomic analysis of the nitrate-respiring Sphingopyxis granuli (formerly Sphingomonas macrogoltabida) strain TFA.</title>
        <authorList>
            <person name="Garcia-Romero I."/>
            <person name="Perez-Pulido A.J."/>
            <person name="Gonzalez-Flores Y.E."/>
            <person name="Reyes-Ramirez F."/>
            <person name="Santero E."/>
            <person name="Floriano B."/>
        </authorList>
    </citation>
    <scope>NUCLEOTIDE SEQUENCE [LARGE SCALE GENOMIC DNA]</scope>
    <source>
        <strain evidence="2 3">TFA</strain>
    </source>
</reference>
<dbReference type="RefSeq" id="WP_067180940.1">
    <property type="nucleotide sequence ID" value="NZ_CP012199.1"/>
</dbReference>
<accession>A0AA86GJ90</accession>
<evidence type="ECO:0000259" key="1">
    <source>
        <dbReference type="PROSITE" id="PS51688"/>
    </source>
</evidence>
<dbReference type="EMBL" id="CP012199">
    <property type="protein sequence ID" value="AMG73261.1"/>
    <property type="molecule type" value="Genomic_DNA"/>
</dbReference>
<organism evidence="2 3">
    <name type="scientific">Sphingopyxis granuli</name>
    <dbReference type="NCBI Taxonomy" id="267128"/>
    <lineage>
        <taxon>Bacteria</taxon>
        <taxon>Pseudomonadati</taxon>
        <taxon>Pseudomonadota</taxon>
        <taxon>Alphaproteobacteria</taxon>
        <taxon>Sphingomonadales</taxon>
        <taxon>Sphingomonadaceae</taxon>
        <taxon>Sphingopyxis</taxon>
    </lineage>
</organism>
<dbReference type="InterPro" id="IPR036388">
    <property type="entry name" value="WH-like_DNA-bd_sf"/>
</dbReference>
<dbReference type="Gene3D" id="1.10.10.10">
    <property type="entry name" value="Winged helix-like DNA-binding domain superfamily/Winged helix DNA-binding domain"/>
    <property type="match status" value="1"/>
</dbReference>
<keyword evidence="3" id="KW-1185">Reference proteome</keyword>
<dbReference type="Gene3D" id="4.10.1090.10">
    <property type="entry name" value="Endosialidase, domain 4"/>
    <property type="match status" value="1"/>
</dbReference>
<gene>
    <name evidence="2" type="ORF">SGRAN_0867</name>
</gene>
<protein>
    <submittedName>
        <fullName evidence="2">Peptidase S74</fullName>
    </submittedName>
</protein>